<dbReference type="GO" id="GO:0004725">
    <property type="term" value="F:protein tyrosine phosphatase activity"/>
    <property type="evidence" value="ECO:0007669"/>
    <property type="project" value="UniProtKB-EC"/>
</dbReference>
<comment type="caution">
    <text evidence="7">The sequence shown here is derived from an EMBL/GenBank/DDBJ whole genome shotgun (WGS) entry which is preliminary data.</text>
</comment>
<evidence type="ECO:0000313" key="10">
    <source>
        <dbReference type="Proteomes" id="UP001150062"/>
    </source>
</evidence>
<sequence>MGNSIDKIDEGLYLGGQPGSSNKDLLKENGITHIVNVSHEKVCFPNDFVYLHLIFYDTNENFMLPFFEEIYGFMDKALSNKNNAVFVHCSAGVSRSATAVICYLMKKNSWTFMETYKFVKEKRGVISPNQSFGAQLEMWEKLEYTLEGNSELHQNYQTLKSINKAWKILEEKRNILYNSKKRIQMIEQIVNSLVKDAILFKESQTKKLRKMIKKYDKWLDKLLKNVLANYYFPDFSVKNWEKDPFYRHLILPLKTLKYSFED</sequence>
<dbReference type="Gene3D" id="3.90.190.10">
    <property type="entry name" value="Protein tyrosine phosphatase superfamily"/>
    <property type="match status" value="1"/>
</dbReference>
<dbReference type="Proteomes" id="UP001150062">
    <property type="component" value="Unassembled WGS sequence"/>
</dbReference>
<dbReference type="InterPro" id="IPR000340">
    <property type="entry name" value="Dual-sp_phosphatase_cat-dom"/>
</dbReference>
<dbReference type="EMBL" id="JAOAOG010000163">
    <property type="protein sequence ID" value="KAJ6244547.1"/>
    <property type="molecule type" value="Genomic_DNA"/>
</dbReference>
<dbReference type="GO" id="GO:0043409">
    <property type="term" value="P:negative regulation of MAPK cascade"/>
    <property type="evidence" value="ECO:0007669"/>
    <property type="project" value="TreeGrafter"/>
</dbReference>
<dbReference type="SUPFAM" id="SSF52799">
    <property type="entry name" value="(Phosphotyrosine protein) phosphatases II"/>
    <property type="match status" value="1"/>
</dbReference>
<dbReference type="InterPro" id="IPR016130">
    <property type="entry name" value="Tyr_Pase_AS"/>
</dbReference>
<name>A0AAV7Z2I4_9EUKA</name>
<comment type="similarity">
    <text evidence="1">Belongs to the protein-tyrosine phosphatase family. Non-receptor class dual specificity subfamily.</text>
</comment>
<dbReference type="InterPro" id="IPR000387">
    <property type="entry name" value="Tyr_Pase_dom"/>
</dbReference>
<feature type="domain" description="Tyrosine-protein phosphatase" evidence="5">
    <location>
        <begin position="4"/>
        <end position="145"/>
    </location>
</feature>
<dbReference type="PANTHER" id="PTHR10159:SF519">
    <property type="entry name" value="DUAL SPECIFICITY PROTEIN PHOSPHATASE MPK3"/>
    <property type="match status" value="1"/>
</dbReference>
<evidence type="ECO:0000256" key="4">
    <source>
        <dbReference type="ARBA" id="ARBA00022912"/>
    </source>
</evidence>
<dbReference type="Pfam" id="PF00782">
    <property type="entry name" value="DSPc"/>
    <property type="match status" value="1"/>
</dbReference>
<dbReference type="CDD" id="cd14498">
    <property type="entry name" value="DSP"/>
    <property type="match status" value="1"/>
</dbReference>
<dbReference type="InterPro" id="IPR020422">
    <property type="entry name" value="TYR_PHOSPHATASE_DUAL_dom"/>
</dbReference>
<evidence type="ECO:0000313" key="8">
    <source>
        <dbReference type="EMBL" id="KAJ6244547.1"/>
    </source>
</evidence>
<dbReference type="AlphaFoldDB" id="A0AAV7Z2I4"/>
<accession>A0AAV7Z2I4</accession>
<evidence type="ECO:0000259" key="6">
    <source>
        <dbReference type="PROSITE" id="PS50056"/>
    </source>
</evidence>
<proteinExistence type="inferred from homology"/>
<dbReference type="PROSITE" id="PS50054">
    <property type="entry name" value="TYR_PHOSPHATASE_DUAL"/>
    <property type="match status" value="1"/>
</dbReference>
<dbReference type="GO" id="GO:0005737">
    <property type="term" value="C:cytoplasm"/>
    <property type="evidence" value="ECO:0007669"/>
    <property type="project" value="TreeGrafter"/>
</dbReference>
<keyword evidence="3" id="KW-0378">Hydrolase</keyword>
<evidence type="ECO:0000313" key="9">
    <source>
        <dbReference type="Proteomes" id="UP001146793"/>
    </source>
</evidence>
<dbReference type="EC" id="3.1.3.48" evidence="2"/>
<protein>
    <recommendedName>
        <fullName evidence="2">protein-tyrosine-phosphatase</fullName>
        <ecNumber evidence="2">3.1.3.48</ecNumber>
    </recommendedName>
</protein>
<evidence type="ECO:0000256" key="1">
    <source>
        <dbReference type="ARBA" id="ARBA00008601"/>
    </source>
</evidence>
<evidence type="ECO:0000259" key="5">
    <source>
        <dbReference type="PROSITE" id="PS50054"/>
    </source>
</evidence>
<dbReference type="SMART" id="SM00195">
    <property type="entry name" value="DSPc"/>
    <property type="match status" value="1"/>
</dbReference>
<evidence type="ECO:0000256" key="2">
    <source>
        <dbReference type="ARBA" id="ARBA00013064"/>
    </source>
</evidence>
<organism evidence="7 9">
    <name type="scientific">Anaeramoeba flamelloides</name>
    <dbReference type="NCBI Taxonomy" id="1746091"/>
    <lineage>
        <taxon>Eukaryota</taxon>
        <taxon>Metamonada</taxon>
        <taxon>Anaeramoebidae</taxon>
        <taxon>Anaeramoeba</taxon>
    </lineage>
</organism>
<dbReference type="Proteomes" id="UP001146793">
    <property type="component" value="Unassembled WGS sequence"/>
</dbReference>
<gene>
    <name evidence="7" type="ORF">M0812_18370</name>
    <name evidence="8" type="ORF">M0813_21133</name>
</gene>
<keyword evidence="10" id="KW-1185">Reference proteome</keyword>
<keyword evidence="4" id="KW-0904">Protein phosphatase</keyword>
<dbReference type="PANTHER" id="PTHR10159">
    <property type="entry name" value="DUAL SPECIFICITY PROTEIN PHOSPHATASE"/>
    <property type="match status" value="1"/>
</dbReference>
<dbReference type="PROSITE" id="PS50056">
    <property type="entry name" value="TYR_PHOSPHATASE_2"/>
    <property type="match status" value="1"/>
</dbReference>
<dbReference type="PROSITE" id="PS00383">
    <property type="entry name" value="TYR_PHOSPHATASE_1"/>
    <property type="match status" value="1"/>
</dbReference>
<evidence type="ECO:0000256" key="3">
    <source>
        <dbReference type="ARBA" id="ARBA00022801"/>
    </source>
</evidence>
<reference evidence="8" key="1">
    <citation type="submission" date="2022-08" db="EMBL/GenBank/DDBJ databases">
        <title>Novel sulfate-reducing endosymbionts in the free-living metamonad Anaeramoeba.</title>
        <authorList>
            <person name="Jerlstrom-Hultqvist J."/>
            <person name="Cepicka I."/>
            <person name="Gallot-Lavallee L."/>
            <person name="Salas-Leiva D."/>
            <person name="Curtis B.A."/>
            <person name="Zahonova K."/>
            <person name="Pipaliya S."/>
            <person name="Dacks J."/>
            <person name="Roger A.J."/>
        </authorList>
    </citation>
    <scope>NUCLEOTIDE SEQUENCE</scope>
    <source>
        <strain evidence="8">Schooner1</strain>
    </source>
</reference>
<evidence type="ECO:0000313" key="7">
    <source>
        <dbReference type="EMBL" id="KAJ3436313.1"/>
    </source>
</evidence>
<feature type="domain" description="Tyrosine specific protein phosphatases" evidence="6">
    <location>
        <begin position="64"/>
        <end position="123"/>
    </location>
</feature>
<reference evidence="7" key="2">
    <citation type="submission" date="2022-08" db="EMBL/GenBank/DDBJ databases">
        <title>Novel sulphate-reducing endosymbionts in the free-living metamonad Anaeramoeba.</title>
        <authorList>
            <person name="Jerlstrom-Hultqvist J."/>
            <person name="Cepicka I."/>
            <person name="Gallot-Lavallee L."/>
            <person name="Salas-Leiva D."/>
            <person name="Curtis B.A."/>
            <person name="Zahonova K."/>
            <person name="Pipaliya S."/>
            <person name="Dacks J."/>
            <person name="Roger A.J."/>
        </authorList>
    </citation>
    <scope>NUCLEOTIDE SEQUENCE</scope>
    <source>
        <strain evidence="7">Busselton2</strain>
    </source>
</reference>
<dbReference type="InterPro" id="IPR029021">
    <property type="entry name" value="Prot-tyrosine_phosphatase-like"/>
</dbReference>
<dbReference type="EMBL" id="JANTQA010000036">
    <property type="protein sequence ID" value="KAJ3436313.1"/>
    <property type="molecule type" value="Genomic_DNA"/>
</dbReference>